<accession>A0A3P3ZLD6</accession>
<dbReference type="GO" id="GO:2000143">
    <property type="term" value="P:negative regulation of DNA-templated transcription initiation"/>
    <property type="evidence" value="ECO:0007669"/>
    <property type="project" value="TreeGrafter"/>
</dbReference>
<dbReference type="InterPro" id="IPR038619">
    <property type="entry name" value="MraZ_sf"/>
</dbReference>
<keyword evidence="2" id="KW-0963">Cytoplasm</keyword>
<dbReference type="InterPro" id="IPR035642">
    <property type="entry name" value="MraZ_N"/>
</dbReference>
<evidence type="ECO:0000256" key="1">
    <source>
        <dbReference type="ARBA" id="ARBA00013860"/>
    </source>
</evidence>
<dbReference type="EMBL" id="UOYP01000019">
    <property type="protein sequence ID" value="VAY86645.1"/>
    <property type="molecule type" value="Genomic_DNA"/>
</dbReference>
<dbReference type="CDD" id="cd16320">
    <property type="entry name" value="MraZ_N"/>
    <property type="match status" value="1"/>
</dbReference>
<dbReference type="AlphaFoldDB" id="A0A3P3ZLD6"/>
<keyword evidence="4" id="KW-0805">Transcription regulation</keyword>
<dbReference type="GO" id="GO:0000976">
    <property type="term" value="F:transcription cis-regulatory region binding"/>
    <property type="evidence" value="ECO:0007669"/>
    <property type="project" value="TreeGrafter"/>
</dbReference>
<dbReference type="HAMAP" id="MF_01008">
    <property type="entry name" value="MraZ"/>
    <property type="match status" value="1"/>
</dbReference>
<keyword evidence="3" id="KW-0677">Repeat</keyword>
<evidence type="ECO:0000256" key="2">
    <source>
        <dbReference type="ARBA" id="ARBA00022490"/>
    </source>
</evidence>
<evidence type="ECO:0000313" key="8">
    <source>
        <dbReference type="EMBL" id="VAY86645.1"/>
    </source>
</evidence>
<dbReference type="InterPro" id="IPR007159">
    <property type="entry name" value="SpoVT-AbrB_dom"/>
</dbReference>
<dbReference type="Pfam" id="PF02381">
    <property type="entry name" value="MraZ"/>
    <property type="match status" value="2"/>
</dbReference>
<evidence type="ECO:0000256" key="5">
    <source>
        <dbReference type="ARBA" id="ARBA00023125"/>
    </source>
</evidence>
<dbReference type="SUPFAM" id="SSF89447">
    <property type="entry name" value="AbrB/MazE/MraZ-like"/>
    <property type="match status" value="1"/>
</dbReference>
<keyword evidence="5" id="KW-0238">DNA-binding</keyword>
<evidence type="ECO:0000256" key="4">
    <source>
        <dbReference type="ARBA" id="ARBA00023015"/>
    </source>
</evidence>
<protein>
    <recommendedName>
        <fullName evidence="1">Transcriptional regulator MraZ</fullName>
    </recommendedName>
</protein>
<reference evidence="8" key="1">
    <citation type="submission" date="2018-10" db="EMBL/GenBank/DDBJ databases">
        <authorList>
            <person name="Plewniak F."/>
        </authorList>
    </citation>
    <scope>NUCLEOTIDE SEQUENCE</scope>
</reference>
<dbReference type="InterPro" id="IPR035644">
    <property type="entry name" value="MraZ_C"/>
</dbReference>
<feature type="domain" description="SpoVT-AbrB" evidence="7">
    <location>
        <begin position="15"/>
        <end position="61"/>
    </location>
</feature>
<evidence type="ECO:0000259" key="7">
    <source>
        <dbReference type="PROSITE" id="PS51740"/>
    </source>
</evidence>
<sequence>MGGTFPVGGYVFQGPSEISLDSKGRLAIPTRYREILRAQSEGQLVITAHPHRCLLLYPRPAWEPIRDAIMKTSGLDRQTTLLQGLLVGHADDVEMDSAGRVLVSAALRRFSRIEREVMMFGQGSHFKLWAPAAWEEQFAEIERLGAGLVPAGLESLSF</sequence>
<keyword evidence="6" id="KW-0804">Transcription</keyword>
<dbReference type="PANTHER" id="PTHR34701">
    <property type="entry name" value="TRANSCRIPTIONAL REGULATOR MRAZ"/>
    <property type="match status" value="1"/>
</dbReference>
<name>A0A3P3ZLD6_9ZZZZ</name>
<dbReference type="InterPro" id="IPR020603">
    <property type="entry name" value="MraZ_dom"/>
</dbReference>
<dbReference type="PANTHER" id="PTHR34701:SF1">
    <property type="entry name" value="TRANSCRIPTIONAL REGULATOR MRAZ"/>
    <property type="match status" value="1"/>
</dbReference>
<organism evidence="8">
    <name type="scientific">mine drainage metagenome</name>
    <dbReference type="NCBI Taxonomy" id="410659"/>
    <lineage>
        <taxon>unclassified sequences</taxon>
        <taxon>metagenomes</taxon>
        <taxon>ecological metagenomes</taxon>
    </lineage>
</organism>
<dbReference type="GO" id="GO:0003700">
    <property type="term" value="F:DNA-binding transcription factor activity"/>
    <property type="evidence" value="ECO:0007669"/>
    <property type="project" value="InterPro"/>
</dbReference>
<gene>
    <name evidence="8" type="primary">mraZ</name>
    <name evidence="8" type="ORF">CARN8_1150010</name>
</gene>
<dbReference type="InterPro" id="IPR037914">
    <property type="entry name" value="SpoVT-AbrB_sf"/>
</dbReference>
<dbReference type="Gene3D" id="3.40.1550.20">
    <property type="entry name" value="Transcriptional regulator MraZ domain"/>
    <property type="match status" value="1"/>
</dbReference>
<dbReference type="InterPro" id="IPR003444">
    <property type="entry name" value="MraZ"/>
</dbReference>
<dbReference type="CDD" id="cd16321">
    <property type="entry name" value="MraZ_C"/>
    <property type="match status" value="1"/>
</dbReference>
<dbReference type="NCBIfam" id="TIGR00242">
    <property type="entry name" value="division/cell wall cluster transcriptional repressor MraZ"/>
    <property type="match status" value="1"/>
</dbReference>
<feature type="domain" description="SpoVT-AbrB" evidence="7">
    <location>
        <begin position="90"/>
        <end position="133"/>
    </location>
</feature>
<proteinExistence type="inferred from homology"/>
<dbReference type="PROSITE" id="PS51740">
    <property type="entry name" value="SPOVT_ABRB"/>
    <property type="match status" value="2"/>
</dbReference>
<evidence type="ECO:0000256" key="6">
    <source>
        <dbReference type="ARBA" id="ARBA00023163"/>
    </source>
</evidence>
<evidence type="ECO:0000256" key="3">
    <source>
        <dbReference type="ARBA" id="ARBA00022737"/>
    </source>
</evidence>